<organism evidence="5 6">
    <name type="scientific">Tieghemiomyces parasiticus</name>
    <dbReference type="NCBI Taxonomy" id="78921"/>
    <lineage>
        <taxon>Eukaryota</taxon>
        <taxon>Fungi</taxon>
        <taxon>Fungi incertae sedis</taxon>
        <taxon>Zoopagomycota</taxon>
        <taxon>Kickxellomycotina</taxon>
        <taxon>Dimargaritomycetes</taxon>
        <taxon>Dimargaritales</taxon>
        <taxon>Dimargaritaceae</taxon>
        <taxon>Tieghemiomyces</taxon>
    </lineage>
</organism>
<keyword evidence="3" id="KW-0732">Signal</keyword>
<feature type="domain" description="Glycoside hydrolase family 19 catalytic" evidence="4">
    <location>
        <begin position="100"/>
        <end position="221"/>
    </location>
</feature>
<evidence type="ECO:0000313" key="6">
    <source>
        <dbReference type="Proteomes" id="UP001150569"/>
    </source>
</evidence>
<dbReference type="PANTHER" id="PTHR22595:SF79">
    <property type="entry name" value="CHITINASE 12"/>
    <property type="match status" value="1"/>
</dbReference>
<dbReference type="GO" id="GO:0006032">
    <property type="term" value="P:chitin catabolic process"/>
    <property type="evidence" value="ECO:0007669"/>
    <property type="project" value="InterPro"/>
</dbReference>
<dbReference type="PANTHER" id="PTHR22595">
    <property type="entry name" value="CHITINASE-RELATED"/>
    <property type="match status" value="1"/>
</dbReference>
<dbReference type="CDD" id="cd00325">
    <property type="entry name" value="chitinase_GH19"/>
    <property type="match status" value="1"/>
</dbReference>
<dbReference type="GO" id="GO:0006952">
    <property type="term" value="P:defense response"/>
    <property type="evidence" value="ECO:0007669"/>
    <property type="project" value="UniProtKB-KW"/>
</dbReference>
<feature type="chain" id="PRO_5040811971" description="Glycoside hydrolase family 19 catalytic domain-containing protein" evidence="3">
    <location>
        <begin position="26"/>
        <end position="296"/>
    </location>
</feature>
<dbReference type="Proteomes" id="UP001150569">
    <property type="component" value="Unassembled WGS sequence"/>
</dbReference>
<evidence type="ECO:0000256" key="3">
    <source>
        <dbReference type="SAM" id="SignalP"/>
    </source>
</evidence>
<dbReference type="Gene3D" id="1.10.530.10">
    <property type="match status" value="1"/>
</dbReference>
<dbReference type="OrthoDB" id="5985073at2759"/>
<evidence type="ECO:0000256" key="2">
    <source>
        <dbReference type="ARBA" id="ARBA00023157"/>
    </source>
</evidence>
<comment type="caution">
    <text evidence="5">The sequence shown here is derived from an EMBL/GenBank/DDBJ whole genome shotgun (WGS) entry which is preliminary data.</text>
</comment>
<evidence type="ECO:0000259" key="4">
    <source>
        <dbReference type="Pfam" id="PF00182"/>
    </source>
</evidence>
<dbReference type="GO" id="GO:0016998">
    <property type="term" value="P:cell wall macromolecule catabolic process"/>
    <property type="evidence" value="ECO:0007669"/>
    <property type="project" value="InterPro"/>
</dbReference>
<dbReference type="InterPro" id="IPR000726">
    <property type="entry name" value="Glyco_hydro_19_cat"/>
</dbReference>
<dbReference type="Gene3D" id="3.30.20.10">
    <property type="entry name" value="Endochitinase, domain 2"/>
    <property type="match status" value="1"/>
</dbReference>
<proteinExistence type="predicted"/>
<gene>
    <name evidence="5" type="ORF">IWQ60_012379</name>
</gene>
<dbReference type="AlphaFoldDB" id="A0A9W7ZFE0"/>
<sequence length="296" mass="32288">MRFLPFGFGVAALLVAAVQVIPIEGVYVPHTPPRARSPPSRTIVQALAPRAAPSSNVNWATIMRPYEPNNDTTLIDCPTFNAAVASANYPVPNPGQCHDFREYLTSQGAISTTQEAAMFLAQLLWESNGLRNKEEIGCANNACPGRYVTDLDYSSVETVDGKKTNVTQQYYGRGYIQLTWATNYLAASKDIFGDDRLWRNPSLVATDEVTAWRTTFWFWKKNVHGTSGVQSRHFGAATNAINGALECTGSDYSKAQARYDLYTKVLAIVSPDATPNPSGCYPVDTVALDASADSSK</sequence>
<reference evidence="5" key="1">
    <citation type="submission" date="2022-07" db="EMBL/GenBank/DDBJ databases">
        <title>Phylogenomic reconstructions and comparative analyses of Kickxellomycotina fungi.</title>
        <authorList>
            <person name="Reynolds N.K."/>
            <person name="Stajich J.E."/>
            <person name="Barry K."/>
            <person name="Grigoriev I.V."/>
            <person name="Crous P."/>
            <person name="Smith M.E."/>
        </authorList>
    </citation>
    <scope>NUCLEOTIDE SEQUENCE</scope>
    <source>
        <strain evidence="5">RSA 861</strain>
    </source>
</reference>
<evidence type="ECO:0000256" key="1">
    <source>
        <dbReference type="ARBA" id="ARBA00022821"/>
    </source>
</evidence>
<evidence type="ECO:0000313" key="5">
    <source>
        <dbReference type="EMBL" id="KAJ1904874.1"/>
    </source>
</evidence>
<dbReference type="SUPFAM" id="SSF53955">
    <property type="entry name" value="Lysozyme-like"/>
    <property type="match status" value="1"/>
</dbReference>
<keyword evidence="6" id="KW-1185">Reference proteome</keyword>
<accession>A0A9W7ZFE0</accession>
<dbReference type="GO" id="GO:0004568">
    <property type="term" value="F:chitinase activity"/>
    <property type="evidence" value="ECO:0007669"/>
    <property type="project" value="InterPro"/>
</dbReference>
<keyword evidence="1" id="KW-0611">Plant defense</keyword>
<dbReference type="Pfam" id="PF00182">
    <property type="entry name" value="Glyco_hydro_19"/>
    <property type="match status" value="1"/>
</dbReference>
<dbReference type="EMBL" id="JANBPT010001843">
    <property type="protein sequence ID" value="KAJ1904874.1"/>
    <property type="molecule type" value="Genomic_DNA"/>
</dbReference>
<name>A0A9W7ZFE0_9FUNG</name>
<protein>
    <recommendedName>
        <fullName evidence="4">Glycoside hydrolase family 19 catalytic domain-containing protein</fullName>
    </recommendedName>
</protein>
<keyword evidence="2" id="KW-1015">Disulfide bond</keyword>
<dbReference type="InterPro" id="IPR023346">
    <property type="entry name" value="Lysozyme-like_dom_sf"/>
</dbReference>
<feature type="signal peptide" evidence="3">
    <location>
        <begin position="1"/>
        <end position="25"/>
    </location>
</feature>